<accession>A0A2P9AWX5</accession>
<evidence type="ECO:0000256" key="2">
    <source>
        <dbReference type="ARBA" id="ARBA00022840"/>
    </source>
</evidence>
<dbReference type="GO" id="GO:0005829">
    <property type="term" value="C:cytosol"/>
    <property type="evidence" value="ECO:0007669"/>
    <property type="project" value="TreeGrafter"/>
</dbReference>
<keyword evidence="1" id="KW-0547">Nucleotide-binding</keyword>
<keyword evidence="2" id="KW-0067">ATP-binding</keyword>
<evidence type="ECO:0000256" key="1">
    <source>
        <dbReference type="ARBA" id="ARBA00022741"/>
    </source>
</evidence>
<reference evidence="4" key="1">
    <citation type="submission" date="2016-12" db="EMBL/GenBank/DDBJ databases">
        <authorList>
            <person name="Brunel B."/>
        </authorList>
    </citation>
    <scope>NUCLEOTIDE SEQUENCE [LARGE SCALE GENOMIC DNA]</scope>
</reference>
<name>A0A2P9AWX5_9HYPH</name>
<dbReference type="AlphaFoldDB" id="A0A2P9AWX5"/>
<organism evidence="3 4">
    <name type="scientific">Mesorhizobium delmotii</name>
    <dbReference type="NCBI Taxonomy" id="1631247"/>
    <lineage>
        <taxon>Bacteria</taxon>
        <taxon>Pseudomonadati</taxon>
        <taxon>Pseudomonadota</taxon>
        <taxon>Alphaproteobacteria</taxon>
        <taxon>Hyphomicrobiales</taxon>
        <taxon>Phyllobacteriaceae</taxon>
        <taxon>Mesorhizobium</taxon>
    </lineage>
</organism>
<dbReference type="PANTHER" id="PTHR21299">
    <property type="entry name" value="CYTIDYLATE KINASE/PANTOATE-BETA-ALANINE LIGASE"/>
    <property type="match status" value="1"/>
</dbReference>
<dbReference type="GO" id="GO:0004592">
    <property type="term" value="F:pantoate-beta-alanine ligase activity"/>
    <property type="evidence" value="ECO:0007669"/>
    <property type="project" value="InterPro"/>
</dbReference>
<evidence type="ECO:0000313" key="4">
    <source>
        <dbReference type="Proteomes" id="UP000245698"/>
    </source>
</evidence>
<dbReference type="GO" id="GO:0015940">
    <property type="term" value="P:pantothenate biosynthetic process"/>
    <property type="evidence" value="ECO:0007669"/>
    <property type="project" value="InterPro"/>
</dbReference>
<proteinExistence type="predicted"/>
<dbReference type="Pfam" id="PF02569">
    <property type="entry name" value="Pantoate_ligase"/>
    <property type="match status" value="1"/>
</dbReference>
<gene>
    <name evidence="3" type="ORF">BQ8482_850012</name>
</gene>
<dbReference type="SUPFAM" id="SSF52374">
    <property type="entry name" value="Nucleotidylyl transferase"/>
    <property type="match status" value="1"/>
</dbReference>
<dbReference type="GO" id="GO:0005524">
    <property type="term" value="F:ATP binding"/>
    <property type="evidence" value="ECO:0007669"/>
    <property type="project" value="UniProtKB-KW"/>
</dbReference>
<dbReference type="PANTHER" id="PTHR21299:SF1">
    <property type="entry name" value="PANTOATE--BETA-ALANINE LIGASE"/>
    <property type="match status" value="1"/>
</dbReference>
<dbReference type="Proteomes" id="UP000245698">
    <property type="component" value="Unassembled WGS sequence"/>
</dbReference>
<dbReference type="EMBL" id="FUIG01000098">
    <property type="protein sequence ID" value="SJM35615.1"/>
    <property type="molecule type" value="Genomic_DNA"/>
</dbReference>
<dbReference type="InterPro" id="IPR014729">
    <property type="entry name" value="Rossmann-like_a/b/a_fold"/>
</dbReference>
<evidence type="ECO:0000313" key="3">
    <source>
        <dbReference type="EMBL" id="SJM35615.1"/>
    </source>
</evidence>
<protein>
    <submittedName>
        <fullName evidence="3">Uncharacterized protein</fullName>
    </submittedName>
</protein>
<keyword evidence="4" id="KW-1185">Reference proteome</keyword>
<dbReference type="InterPro" id="IPR003721">
    <property type="entry name" value="Pantoate_ligase"/>
</dbReference>
<sequence length="136" mass="15025">MYPEGFATTVSVSGVSEGLCGAFRPGHFDGVATVVTKLFLQTGADLAFFNEKGIQQLHVVRRFTRDLARISHEIEVHRGSESGKMLLRLTRGRGVPRCKQSVARNGLVLELLKSAPWWPALTAGRSLRMPARFCWG</sequence>
<dbReference type="Gene3D" id="3.40.50.620">
    <property type="entry name" value="HUPs"/>
    <property type="match status" value="1"/>
</dbReference>